<sequence>MRQFSAEDVRAALDWPILIAAIRDGIAGDITVPLRQRHSIPVPGQADAALLMMPAWRAGHLIGVKLVTFFPDAERRINAAYILFDGRSGEAIALVDGEELTAKRTAASSVLAALHLARRDAARLMIIGTGRLSEEFASAYAANFPITDIAILGRSPARTAALVDELNGQGLPARIAREADVEDADIVVCVTSATSPVLSGRLLAPGAHVDLVGGFQPDMREADDEVFRRASVVFSDFAAARGEAGDLIGPFASGALTENRFGGELADLIQGRHPGRTDGDQITVFKSVGHASEDLAAASALLAADTVSG</sequence>
<dbReference type="SUPFAM" id="SSF51735">
    <property type="entry name" value="NAD(P)-binding Rossmann-fold domains"/>
    <property type="match status" value="1"/>
</dbReference>
<comment type="caution">
    <text evidence="1">The sequence shown here is derived from an EMBL/GenBank/DDBJ whole genome shotgun (WGS) entry which is preliminary data.</text>
</comment>
<dbReference type="Proteomes" id="UP000706039">
    <property type="component" value="Unassembled WGS sequence"/>
</dbReference>
<evidence type="ECO:0000313" key="2">
    <source>
        <dbReference type="Proteomes" id="UP000706039"/>
    </source>
</evidence>
<dbReference type="Gene3D" id="3.30.1780.10">
    <property type="entry name" value="ornithine cyclodeaminase, domain 1"/>
    <property type="match status" value="1"/>
</dbReference>
<dbReference type="PIRSF" id="PIRSF001439">
    <property type="entry name" value="CryM"/>
    <property type="match status" value="1"/>
</dbReference>
<protein>
    <submittedName>
        <fullName evidence="1">Ornithine cyclodeaminase family protein</fullName>
    </submittedName>
</protein>
<keyword evidence="2" id="KW-1185">Reference proteome</keyword>
<gene>
    <name evidence="1" type="ORF">K7G82_28345</name>
</gene>
<dbReference type="NCBIfam" id="NF004793">
    <property type="entry name" value="PRK06141.1"/>
    <property type="match status" value="1"/>
</dbReference>
<dbReference type="Gene3D" id="3.40.50.720">
    <property type="entry name" value="NAD(P)-binding Rossmann-like Domain"/>
    <property type="match status" value="1"/>
</dbReference>
<dbReference type="InterPro" id="IPR023401">
    <property type="entry name" value="ODC_N"/>
</dbReference>
<dbReference type="Pfam" id="PF02423">
    <property type="entry name" value="OCD_Mu_crystall"/>
    <property type="match status" value="1"/>
</dbReference>
<dbReference type="PANTHER" id="PTHR13812">
    <property type="entry name" value="KETIMINE REDUCTASE MU-CRYSTALLIN"/>
    <property type="match status" value="1"/>
</dbReference>
<dbReference type="EMBL" id="JAINVV010000015">
    <property type="protein sequence ID" value="MBY8826246.1"/>
    <property type="molecule type" value="Genomic_DNA"/>
</dbReference>
<dbReference type="RefSeq" id="WP_222993704.1">
    <property type="nucleotide sequence ID" value="NZ_JAINVV010000015.1"/>
</dbReference>
<dbReference type="InterPro" id="IPR036291">
    <property type="entry name" value="NAD(P)-bd_dom_sf"/>
</dbReference>
<organism evidence="1 2">
    <name type="scientific">Sphingomonas colocasiae</name>
    <dbReference type="NCBI Taxonomy" id="1848973"/>
    <lineage>
        <taxon>Bacteria</taxon>
        <taxon>Pseudomonadati</taxon>
        <taxon>Pseudomonadota</taxon>
        <taxon>Alphaproteobacteria</taxon>
        <taxon>Sphingomonadales</taxon>
        <taxon>Sphingomonadaceae</taxon>
        <taxon>Sphingomonas</taxon>
    </lineage>
</organism>
<proteinExistence type="predicted"/>
<reference evidence="1 2" key="1">
    <citation type="submission" date="2021-08" db="EMBL/GenBank/DDBJ databases">
        <authorList>
            <person name="Tuo L."/>
        </authorList>
    </citation>
    <scope>NUCLEOTIDE SEQUENCE [LARGE SCALE GENOMIC DNA]</scope>
    <source>
        <strain evidence="1 2">JCM 31229</strain>
    </source>
</reference>
<dbReference type="PANTHER" id="PTHR13812:SF19">
    <property type="entry name" value="KETIMINE REDUCTASE MU-CRYSTALLIN"/>
    <property type="match status" value="1"/>
</dbReference>
<evidence type="ECO:0000313" key="1">
    <source>
        <dbReference type="EMBL" id="MBY8826246.1"/>
    </source>
</evidence>
<name>A0ABS7PYR0_9SPHN</name>
<accession>A0ABS7PYR0</accession>
<dbReference type="InterPro" id="IPR003462">
    <property type="entry name" value="ODC_Mu_crystall"/>
</dbReference>